<dbReference type="Proteomes" id="UP000036947">
    <property type="component" value="Unassembled WGS sequence"/>
</dbReference>
<comment type="caution">
    <text evidence="2">The sequence shown here is derived from an EMBL/GenBank/DDBJ whole genome shotgun (WGS) entry which is preliminary data.</text>
</comment>
<reference evidence="2 3" key="1">
    <citation type="journal article" date="2015" name="BMC Genomics">
        <title>The genome of the truffle-parasite Tolypocladium ophioglossoides and the evolution of antifungal peptaibiotics.</title>
        <authorList>
            <person name="Quandt C.A."/>
            <person name="Bushley K.E."/>
            <person name="Spatafora J.W."/>
        </authorList>
    </citation>
    <scope>NUCLEOTIDE SEQUENCE [LARGE SCALE GENOMIC DNA]</scope>
    <source>
        <strain evidence="2 3">CBS 100239</strain>
    </source>
</reference>
<sequence length="253" mass="28473">MALLGDRAPARGFQLEQNPSTQDRWTTWVEYLWEGLQNAGVLRHDEDEESLLDGALRRALEKEDAERALRSLSDMEPRATSENYGRRLLDGRRALEHVERRNDLIGKYVHRTDFMWEVEEYVKRFDAILRWSEEQLSVIERELSASEPAERQNNSRGRTKGVKRRSSATPEQASGGGVNVETPPNHHKAGTKRQRISRSKAAVRKRKGNKGVTPSKRGNNGQAAPNVELSGMAAPRRSARIAKLGALKASARG</sequence>
<organism evidence="2 3">
    <name type="scientific">Tolypocladium ophioglossoides (strain CBS 100239)</name>
    <name type="common">Snaketongue truffleclub</name>
    <name type="synonym">Elaphocordyceps ophioglossoides</name>
    <dbReference type="NCBI Taxonomy" id="1163406"/>
    <lineage>
        <taxon>Eukaryota</taxon>
        <taxon>Fungi</taxon>
        <taxon>Dikarya</taxon>
        <taxon>Ascomycota</taxon>
        <taxon>Pezizomycotina</taxon>
        <taxon>Sordariomycetes</taxon>
        <taxon>Hypocreomycetidae</taxon>
        <taxon>Hypocreales</taxon>
        <taxon>Ophiocordycipitaceae</taxon>
        <taxon>Tolypocladium</taxon>
    </lineage>
</organism>
<accession>A0A0L0N2K6</accession>
<evidence type="ECO:0000313" key="3">
    <source>
        <dbReference type="Proteomes" id="UP000036947"/>
    </source>
</evidence>
<feature type="compositionally biased region" description="Basic residues" evidence="1">
    <location>
        <begin position="185"/>
        <end position="209"/>
    </location>
</feature>
<evidence type="ECO:0000313" key="2">
    <source>
        <dbReference type="EMBL" id="KND88020.1"/>
    </source>
</evidence>
<keyword evidence="3" id="KW-1185">Reference proteome</keyword>
<name>A0A0L0N2K6_TOLOC</name>
<dbReference type="EMBL" id="LFRF01000029">
    <property type="protein sequence ID" value="KND88020.1"/>
    <property type="molecule type" value="Genomic_DNA"/>
</dbReference>
<proteinExistence type="predicted"/>
<dbReference type="AlphaFoldDB" id="A0A0L0N2K6"/>
<evidence type="ECO:0000256" key="1">
    <source>
        <dbReference type="SAM" id="MobiDB-lite"/>
    </source>
</evidence>
<dbReference type="OrthoDB" id="5236268at2759"/>
<feature type="compositionally biased region" description="Basic residues" evidence="1">
    <location>
        <begin position="157"/>
        <end position="166"/>
    </location>
</feature>
<feature type="region of interest" description="Disordered" evidence="1">
    <location>
        <begin position="144"/>
        <end position="234"/>
    </location>
</feature>
<protein>
    <submittedName>
        <fullName evidence="2">Uncharacterized protein</fullName>
    </submittedName>
</protein>
<gene>
    <name evidence="2" type="ORF">TOPH_07287</name>
</gene>
<dbReference type="STRING" id="1163406.A0A0L0N2K6"/>